<evidence type="ECO:0000313" key="1">
    <source>
        <dbReference type="EMBL" id="AIE97107.1"/>
    </source>
</evidence>
<name>A0A075G5S5_9EURY</name>
<proteinExistence type="predicted"/>
<dbReference type="AlphaFoldDB" id="A0A075G5S5"/>
<organism evidence="1">
    <name type="scientific">uncultured marine group II/III euryarchaeote AD1000_91_C10</name>
    <dbReference type="NCBI Taxonomy" id="1457825"/>
    <lineage>
        <taxon>Archaea</taxon>
        <taxon>Methanobacteriati</taxon>
        <taxon>Methanobacteriota</taxon>
        <taxon>environmental samples</taxon>
    </lineage>
</organism>
<accession>A0A075G5S5</accession>
<reference evidence="1" key="1">
    <citation type="journal article" date="2014" name="Genome Biol. Evol.">
        <title>Pangenome evidence for extensive interdomain horizontal transfer affecting lineage core and shell genes in uncultured planktonic thaumarchaeota and euryarchaeota.</title>
        <authorList>
            <person name="Deschamps P."/>
            <person name="Zivanovic Y."/>
            <person name="Moreira D."/>
            <person name="Rodriguez-Valera F."/>
            <person name="Lopez-Garcia P."/>
        </authorList>
    </citation>
    <scope>NUCLEOTIDE SEQUENCE</scope>
</reference>
<dbReference type="EMBL" id="KF900498">
    <property type="protein sequence ID" value="AIE97107.1"/>
    <property type="molecule type" value="Genomic_DNA"/>
</dbReference>
<protein>
    <submittedName>
        <fullName evidence="1">Uncharacterized protein</fullName>
    </submittedName>
</protein>
<sequence length="108" mass="12772">MTNPLDDVDRQNRLFFENDNLMVSLSLEKGIPFSVWKEPSDKQTPVMRKEMKAVLMKIGDEYYGRGNYLIDRYQNQYSGYMVWYARPNMNLEFNQQKISKKQSGDSSN</sequence>